<reference evidence="2" key="1">
    <citation type="submission" date="2020-06" db="EMBL/GenBank/DDBJ databases">
        <authorList>
            <person name="Li T."/>
            <person name="Hu X."/>
            <person name="Zhang T."/>
            <person name="Song X."/>
            <person name="Zhang H."/>
            <person name="Dai N."/>
            <person name="Sheng W."/>
            <person name="Hou X."/>
            <person name="Wei L."/>
        </authorList>
    </citation>
    <scope>NUCLEOTIDE SEQUENCE</scope>
    <source>
        <strain evidence="2">KEN1</strain>
        <tissue evidence="2">Leaf</tissue>
    </source>
</reference>
<protein>
    <submittedName>
        <fullName evidence="2">Uncharacterized protein</fullName>
    </submittedName>
</protein>
<proteinExistence type="predicted"/>
<dbReference type="AlphaFoldDB" id="A0AAW2UIW0"/>
<dbReference type="EMBL" id="JACGWN010000012">
    <property type="protein sequence ID" value="KAL0416840.1"/>
    <property type="molecule type" value="Genomic_DNA"/>
</dbReference>
<name>A0AAW2UIW0_9LAMI</name>
<feature type="region of interest" description="Disordered" evidence="1">
    <location>
        <begin position="1"/>
        <end position="42"/>
    </location>
</feature>
<evidence type="ECO:0000256" key="1">
    <source>
        <dbReference type="SAM" id="MobiDB-lite"/>
    </source>
</evidence>
<evidence type="ECO:0000313" key="2">
    <source>
        <dbReference type="EMBL" id="KAL0416840.1"/>
    </source>
</evidence>
<comment type="caution">
    <text evidence="2">The sequence shown here is derived from an EMBL/GenBank/DDBJ whole genome shotgun (WGS) entry which is preliminary data.</text>
</comment>
<feature type="compositionally biased region" description="Basic and acidic residues" evidence="1">
    <location>
        <begin position="14"/>
        <end position="30"/>
    </location>
</feature>
<feature type="compositionally biased region" description="Polar residues" evidence="1">
    <location>
        <begin position="1"/>
        <end position="12"/>
    </location>
</feature>
<sequence length="140" mass="15843">MRVTNSSGTSKLDSVLHEVMHQSDHIRDEAQEGEDDDKESVVSSYYISCGDEIIGHVRDEVATTHYITLSEGDSVEEEDAEIALFELEEGVKTTVDELKEINLGDVENPRSIYMNALITDNEEESYVKLLHEFKDVFAWS</sequence>
<organism evidence="2">
    <name type="scientific">Sesamum latifolium</name>
    <dbReference type="NCBI Taxonomy" id="2727402"/>
    <lineage>
        <taxon>Eukaryota</taxon>
        <taxon>Viridiplantae</taxon>
        <taxon>Streptophyta</taxon>
        <taxon>Embryophyta</taxon>
        <taxon>Tracheophyta</taxon>
        <taxon>Spermatophyta</taxon>
        <taxon>Magnoliopsida</taxon>
        <taxon>eudicotyledons</taxon>
        <taxon>Gunneridae</taxon>
        <taxon>Pentapetalae</taxon>
        <taxon>asterids</taxon>
        <taxon>lamiids</taxon>
        <taxon>Lamiales</taxon>
        <taxon>Pedaliaceae</taxon>
        <taxon>Sesamum</taxon>
    </lineage>
</organism>
<reference evidence="2" key="2">
    <citation type="journal article" date="2024" name="Plant">
        <title>Genomic evolution and insights into agronomic trait innovations of Sesamum species.</title>
        <authorList>
            <person name="Miao H."/>
            <person name="Wang L."/>
            <person name="Qu L."/>
            <person name="Liu H."/>
            <person name="Sun Y."/>
            <person name="Le M."/>
            <person name="Wang Q."/>
            <person name="Wei S."/>
            <person name="Zheng Y."/>
            <person name="Lin W."/>
            <person name="Duan Y."/>
            <person name="Cao H."/>
            <person name="Xiong S."/>
            <person name="Wang X."/>
            <person name="Wei L."/>
            <person name="Li C."/>
            <person name="Ma Q."/>
            <person name="Ju M."/>
            <person name="Zhao R."/>
            <person name="Li G."/>
            <person name="Mu C."/>
            <person name="Tian Q."/>
            <person name="Mei H."/>
            <person name="Zhang T."/>
            <person name="Gao T."/>
            <person name="Zhang H."/>
        </authorList>
    </citation>
    <scope>NUCLEOTIDE SEQUENCE</scope>
    <source>
        <strain evidence="2">KEN1</strain>
    </source>
</reference>
<gene>
    <name evidence="2" type="ORF">Slati_3515900</name>
</gene>
<accession>A0AAW2UIW0</accession>